<evidence type="ECO:0000256" key="1">
    <source>
        <dbReference type="ARBA" id="ARBA00004777"/>
    </source>
</evidence>
<evidence type="ECO:0000256" key="7">
    <source>
        <dbReference type="ARBA" id="ARBA00061363"/>
    </source>
</evidence>
<comment type="similarity">
    <text evidence="7 8">Belongs to the formate--tetrahydrofolate ligase family.</text>
</comment>
<dbReference type="InterPro" id="IPR000559">
    <property type="entry name" value="Formate_THF_ligase"/>
</dbReference>
<dbReference type="AlphaFoldDB" id="I2F3U2"/>
<evidence type="ECO:0000256" key="6">
    <source>
        <dbReference type="ARBA" id="ARBA00049033"/>
    </source>
</evidence>
<dbReference type="EC" id="6.3.4.3" evidence="8"/>
<dbReference type="Proteomes" id="UP000002881">
    <property type="component" value="Chromosome"/>
</dbReference>
<keyword evidence="5 8" id="KW-0067">ATP-binding</keyword>
<dbReference type="HAMAP" id="MF_01543">
    <property type="entry name" value="FTHFS"/>
    <property type="match status" value="1"/>
</dbReference>
<keyword evidence="2 8" id="KW-0554">One-carbon metabolism</keyword>
<proteinExistence type="inferred from homology"/>
<dbReference type="PROSITE" id="PS00722">
    <property type="entry name" value="FTHFS_2"/>
    <property type="match status" value="1"/>
</dbReference>
<evidence type="ECO:0000313" key="10">
    <source>
        <dbReference type="Proteomes" id="UP000002881"/>
    </source>
</evidence>
<dbReference type="GO" id="GO:0004329">
    <property type="term" value="F:formate-tetrahydrofolate ligase activity"/>
    <property type="evidence" value="ECO:0007669"/>
    <property type="project" value="UniProtKB-UniRule"/>
</dbReference>
<dbReference type="Gene3D" id="3.10.410.10">
    <property type="entry name" value="Formyltetrahydrofolate synthetase, domain 3"/>
    <property type="match status" value="1"/>
</dbReference>
<keyword evidence="10" id="KW-1185">Reference proteome</keyword>
<name>I2F3U2_9BACT</name>
<dbReference type="Gene3D" id="3.40.50.300">
    <property type="entry name" value="P-loop containing nucleotide triphosphate hydrolases"/>
    <property type="match status" value="1"/>
</dbReference>
<dbReference type="GeneID" id="87106719"/>
<dbReference type="FunFam" id="3.30.1510.10:FF:000001">
    <property type="entry name" value="Formate--tetrahydrofolate ligase"/>
    <property type="match status" value="1"/>
</dbReference>
<dbReference type="SUPFAM" id="SSF52540">
    <property type="entry name" value="P-loop containing nucleoside triphosphate hydrolases"/>
    <property type="match status" value="1"/>
</dbReference>
<dbReference type="NCBIfam" id="NF010030">
    <property type="entry name" value="PRK13505.1"/>
    <property type="match status" value="1"/>
</dbReference>
<feature type="binding site" evidence="8">
    <location>
        <begin position="65"/>
        <end position="72"/>
    </location>
    <ligand>
        <name>ATP</name>
        <dbReference type="ChEBI" id="CHEBI:30616"/>
    </ligand>
</feature>
<dbReference type="InterPro" id="IPR020628">
    <property type="entry name" value="Formate_THF_ligase_CS"/>
</dbReference>
<organism evidence="9 10">
    <name type="scientific">Mesotoga prima MesG1.Ag.4.2</name>
    <dbReference type="NCBI Taxonomy" id="660470"/>
    <lineage>
        <taxon>Bacteria</taxon>
        <taxon>Thermotogati</taxon>
        <taxon>Thermotogota</taxon>
        <taxon>Thermotogae</taxon>
        <taxon>Kosmotogales</taxon>
        <taxon>Kosmotogaceae</taxon>
        <taxon>Mesotoga</taxon>
    </lineage>
</organism>
<accession>I2F3U2</accession>
<reference evidence="9 10" key="1">
    <citation type="journal article" date="2012" name="Genome Biol. Evol.">
        <title>Genome Sequence of the Mesophilic Thermotogales Bacterium Mesotoga prima MesG1.Ag.4.2 Reveals the Largest Thermotogales Genome To Date.</title>
        <authorList>
            <person name="Zhaxybayeva O."/>
            <person name="Swithers K.S."/>
            <person name="Foght J."/>
            <person name="Green A.G."/>
            <person name="Bruce D."/>
            <person name="Detter C."/>
            <person name="Han S."/>
            <person name="Teshima H."/>
            <person name="Han J."/>
            <person name="Woyke T."/>
            <person name="Pitluck S."/>
            <person name="Nolan M."/>
            <person name="Ivanova N."/>
            <person name="Pati A."/>
            <person name="Land M.L."/>
            <person name="Dlutek M."/>
            <person name="Doolittle W.F."/>
            <person name="Noll K.M."/>
            <person name="Nesbo C.L."/>
        </authorList>
    </citation>
    <scope>NUCLEOTIDE SEQUENCE [LARGE SCALE GENOMIC DNA]</scope>
    <source>
        <strain evidence="10">mesG1.Ag.4.2</strain>
    </source>
</reference>
<dbReference type="Gene3D" id="3.30.1510.10">
    <property type="entry name" value="Domain 2, N(10)-formyltetrahydrofolate synthetase"/>
    <property type="match status" value="1"/>
</dbReference>
<dbReference type="HOGENOM" id="CLU_003601_3_3_0"/>
<evidence type="ECO:0000313" key="9">
    <source>
        <dbReference type="EMBL" id="AFK06595.1"/>
    </source>
</evidence>
<dbReference type="STRING" id="660470.Theba_0885"/>
<dbReference type="PROSITE" id="PS00721">
    <property type="entry name" value="FTHFS_1"/>
    <property type="match status" value="1"/>
</dbReference>
<dbReference type="UniPathway" id="UPA00193"/>
<evidence type="ECO:0000256" key="3">
    <source>
        <dbReference type="ARBA" id="ARBA00022598"/>
    </source>
</evidence>
<dbReference type="GO" id="GO:0035999">
    <property type="term" value="P:tetrahydrofolate interconversion"/>
    <property type="evidence" value="ECO:0007669"/>
    <property type="project" value="UniProtKB-UniRule"/>
</dbReference>
<dbReference type="CDD" id="cd00477">
    <property type="entry name" value="FTHFS"/>
    <property type="match status" value="1"/>
</dbReference>
<protein>
    <recommendedName>
        <fullName evidence="8">Formate--tetrahydrofolate ligase</fullName>
        <ecNumber evidence="8">6.3.4.3</ecNumber>
    </recommendedName>
    <alternativeName>
        <fullName evidence="8">Formyltetrahydrofolate synthetase</fullName>
        <shortName evidence="8">FHS</shortName>
        <shortName evidence="8">FTHFS</shortName>
    </alternativeName>
</protein>
<dbReference type="InterPro" id="IPR027417">
    <property type="entry name" value="P-loop_NTPase"/>
</dbReference>
<evidence type="ECO:0000256" key="5">
    <source>
        <dbReference type="ARBA" id="ARBA00022840"/>
    </source>
</evidence>
<sequence length="555" mass="60020">MLTDLEIAQKAELKEIDEIASSVSIPDKHIRRYGKHIAKISHQYLNELQDKPDGKLVLVTAISPTSAGEGKTTTSVGLAMALNKIGKKSFVTLREPSVGPIMGIKGGAAGGGYSQVLPMEEINLHFTGDFHAISLAHNLLSAVIDAHINFDNELRIDPAQLYWPRTMDMNDRALRQIIVGLGGSANGYPREDSFVITAASEIMAIICLSKNLVDLKERLARIIVGRSYDGDFITVKDLNVQGAMATLLKDVLDPNLVQTIEGTPAFVHGGPFANIAHGTNTLTATKMALKLSDYVITEAGFGADLGAEKFLDFVCPVGGLNPSAVVLVASIRALKLNGGASKKDILEEDLSALEKGFENLKVHFENIHKYGIPVIVALNEFPTDTEKEREKFDGLCKSNSIPYERSSVWAEGGAGGVDLARKLVELVDGPSDYKPLIPMDLSFEEKLDKLAKEIYRAGRVDLEPAAKSKLRLFKKQGVDRLPIIVAKTQYSISDDDKKLGAPQGYTFKVRDLNLSAGAGFIVVVAGKIMLMPGLGRDPNAKQIDVDADGKISGLF</sequence>
<dbReference type="RefSeq" id="WP_014730633.1">
    <property type="nucleotide sequence ID" value="NC_017934.1"/>
</dbReference>
<keyword evidence="3 8" id="KW-0436">Ligase</keyword>
<comment type="catalytic activity">
    <reaction evidence="6 8">
        <text>(6S)-5,6,7,8-tetrahydrofolate + formate + ATP = (6R)-10-formyltetrahydrofolate + ADP + phosphate</text>
        <dbReference type="Rhea" id="RHEA:20221"/>
        <dbReference type="ChEBI" id="CHEBI:15740"/>
        <dbReference type="ChEBI" id="CHEBI:30616"/>
        <dbReference type="ChEBI" id="CHEBI:43474"/>
        <dbReference type="ChEBI" id="CHEBI:57453"/>
        <dbReference type="ChEBI" id="CHEBI:195366"/>
        <dbReference type="ChEBI" id="CHEBI:456216"/>
        <dbReference type="EC" id="6.3.4.3"/>
    </reaction>
</comment>
<evidence type="ECO:0000256" key="8">
    <source>
        <dbReference type="HAMAP-Rule" id="MF_01543"/>
    </source>
</evidence>
<dbReference type="KEGG" id="mpg:Theba_0885"/>
<dbReference type="EMBL" id="CP003532">
    <property type="protein sequence ID" value="AFK06595.1"/>
    <property type="molecule type" value="Genomic_DNA"/>
</dbReference>
<dbReference type="GO" id="GO:0005524">
    <property type="term" value="F:ATP binding"/>
    <property type="evidence" value="ECO:0007669"/>
    <property type="project" value="UniProtKB-UniRule"/>
</dbReference>
<comment type="pathway">
    <text evidence="1 8">One-carbon metabolism; tetrahydrofolate interconversion.</text>
</comment>
<evidence type="ECO:0000256" key="2">
    <source>
        <dbReference type="ARBA" id="ARBA00022563"/>
    </source>
</evidence>
<dbReference type="eggNOG" id="COG2759">
    <property type="taxonomic scope" value="Bacteria"/>
</dbReference>
<dbReference type="Pfam" id="PF01268">
    <property type="entry name" value="FTHFS"/>
    <property type="match status" value="1"/>
</dbReference>
<gene>
    <name evidence="8" type="primary">fhs</name>
    <name evidence="9" type="ORF">Theba_0885</name>
</gene>
<evidence type="ECO:0000256" key="4">
    <source>
        <dbReference type="ARBA" id="ARBA00022741"/>
    </source>
</evidence>
<keyword evidence="4 8" id="KW-0547">Nucleotide-binding</keyword>